<dbReference type="CDD" id="cd03213">
    <property type="entry name" value="ABCG_EPDR"/>
    <property type="match status" value="1"/>
</dbReference>
<dbReference type="GO" id="GO:0005509">
    <property type="term" value="F:calcium ion binding"/>
    <property type="evidence" value="ECO:0007669"/>
    <property type="project" value="InterPro"/>
</dbReference>
<evidence type="ECO:0000256" key="9">
    <source>
        <dbReference type="ARBA" id="ARBA00023136"/>
    </source>
</evidence>
<dbReference type="Gene3D" id="1.10.238.10">
    <property type="entry name" value="EF-hand"/>
    <property type="match status" value="1"/>
</dbReference>
<comment type="caution">
    <text evidence="14">The sequence shown here is derived from an EMBL/GenBank/DDBJ whole genome shotgun (WGS) entry which is preliminary data.</text>
</comment>
<feature type="transmembrane region" description="Helical" evidence="10">
    <location>
        <begin position="703"/>
        <end position="723"/>
    </location>
</feature>
<feature type="transmembrane region" description="Helical" evidence="10">
    <location>
        <begin position="785"/>
        <end position="802"/>
    </location>
</feature>
<dbReference type="AlphaFoldDB" id="A0AAE0LCT8"/>
<dbReference type="PROSITE" id="PS50893">
    <property type="entry name" value="ABC_TRANSPORTER_2"/>
    <property type="match status" value="1"/>
</dbReference>
<dbReference type="GO" id="GO:0016020">
    <property type="term" value="C:membrane"/>
    <property type="evidence" value="ECO:0007669"/>
    <property type="project" value="UniProtKB-SubCell"/>
</dbReference>
<feature type="transmembrane region" description="Helical" evidence="10">
    <location>
        <begin position="808"/>
        <end position="829"/>
    </location>
</feature>
<feature type="transmembrane region" description="Helical" evidence="10">
    <location>
        <begin position="197"/>
        <end position="218"/>
    </location>
</feature>
<dbReference type="SMART" id="SM01411">
    <property type="entry name" value="Ephrin_rec_like"/>
    <property type="match status" value="1"/>
</dbReference>
<evidence type="ECO:0000256" key="2">
    <source>
        <dbReference type="ARBA" id="ARBA00005814"/>
    </source>
</evidence>
<evidence type="ECO:0000256" key="10">
    <source>
        <dbReference type="SAM" id="Phobius"/>
    </source>
</evidence>
<evidence type="ECO:0000256" key="7">
    <source>
        <dbReference type="ARBA" id="ARBA00022840"/>
    </source>
</evidence>
<keyword evidence="5" id="KW-0547">Nucleotide-binding</keyword>
<dbReference type="Pfam" id="PF19055">
    <property type="entry name" value="ABC2_membrane_7"/>
    <property type="match status" value="2"/>
</dbReference>
<evidence type="ECO:0000259" key="12">
    <source>
        <dbReference type="PROSITE" id="PS50222"/>
    </source>
</evidence>
<gene>
    <name evidence="14" type="ORF">CYMTET_12076</name>
</gene>
<dbReference type="InterPro" id="IPR050352">
    <property type="entry name" value="ABCG_transporters"/>
</dbReference>
<dbReference type="PROSITE" id="PS00211">
    <property type="entry name" value="ABC_TRANSPORTER_1"/>
    <property type="match status" value="1"/>
</dbReference>
<dbReference type="InterPro" id="IPR043926">
    <property type="entry name" value="ABCG_dom"/>
</dbReference>
<dbReference type="InterPro" id="IPR002048">
    <property type="entry name" value="EF_hand_dom"/>
</dbReference>
<evidence type="ECO:0000256" key="11">
    <source>
        <dbReference type="SAM" id="SignalP"/>
    </source>
</evidence>
<feature type="domain" description="EF-hand" evidence="12">
    <location>
        <begin position="580"/>
        <end position="615"/>
    </location>
</feature>
<evidence type="ECO:0000259" key="13">
    <source>
        <dbReference type="PROSITE" id="PS50893"/>
    </source>
</evidence>
<dbReference type="InterPro" id="IPR009030">
    <property type="entry name" value="Growth_fac_rcpt_cys_sf"/>
</dbReference>
<dbReference type="PROSITE" id="PS00018">
    <property type="entry name" value="EF_HAND_1"/>
    <property type="match status" value="1"/>
</dbReference>
<dbReference type="PANTHER" id="PTHR48041:SF91">
    <property type="entry name" value="ABC TRANSPORTER G FAMILY MEMBER 28"/>
    <property type="match status" value="1"/>
</dbReference>
<keyword evidence="15" id="KW-1185">Reference proteome</keyword>
<organism evidence="14 15">
    <name type="scientific">Cymbomonas tetramitiformis</name>
    <dbReference type="NCBI Taxonomy" id="36881"/>
    <lineage>
        <taxon>Eukaryota</taxon>
        <taxon>Viridiplantae</taxon>
        <taxon>Chlorophyta</taxon>
        <taxon>Pyramimonadophyceae</taxon>
        <taxon>Pyramimonadales</taxon>
        <taxon>Pyramimonadaceae</taxon>
        <taxon>Cymbomonas</taxon>
    </lineage>
</organism>
<feature type="transmembrane region" description="Helical" evidence="10">
    <location>
        <begin position="836"/>
        <end position="854"/>
    </location>
</feature>
<dbReference type="SUPFAM" id="SSF52540">
    <property type="entry name" value="P-loop containing nucleoside triphosphate hydrolases"/>
    <property type="match status" value="1"/>
</dbReference>
<dbReference type="GO" id="GO:0016887">
    <property type="term" value="F:ATP hydrolysis activity"/>
    <property type="evidence" value="ECO:0007669"/>
    <property type="project" value="InterPro"/>
</dbReference>
<feature type="chain" id="PRO_5042036940" evidence="11">
    <location>
        <begin position="23"/>
        <end position="1005"/>
    </location>
</feature>
<dbReference type="EMBL" id="LGRX02004553">
    <property type="protein sequence ID" value="KAK3280069.1"/>
    <property type="molecule type" value="Genomic_DNA"/>
</dbReference>
<keyword evidence="3" id="KW-0813">Transport</keyword>
<dbReference type="PROSITE" id="PS50222">
    <property type="entry name" value="EF_HAND_2"/>
    <property type="match status" value="1"/>
</dbReference>
<dbReference type="InterPro" id="IPR003593">
    <property type="entry name" value="AAA+_ATPase"/>
</dbReference>
<keyword evidence="11" id="KW-0732">Signal</keyword>
<dbReference type="Gene3D" id="3.40.50.300">
    <property type="entry name" value="P-loop containing nucleotide triphosphate hydrolases"/>
    <property type="match status" value="1"/>
</dbReference>
<evidence type="ECO:0000313" key="15">
    <source>
        <dbReference type="Proteomes" id="UP001190700"/>
    </source>
</evidence>
<dbReference type="Pfam" id="PF00005">
    <property type="entry name" value="ABC_tran"/>
    <property type="match status" value="1"/>
</dbReference>
<dbReference type="SUPFAM" id="SSF47473">
    <property type="entry name" value="EF-hand"/>
    <property type="match status" value="1"/>
</dbReference>
<feature type="signal peptide" evidence="11">
    <location>
        <begin position="1"/>
        <end position="22"/>
    </location>
</feature>
<dbReference type="PANTHER" id="PTHR48041">
    <property type="entry name" value="ABC TRANSPORTER G FAMILY MEMBER 28"/>
    <property type="match status" value="1"/>
</dbReference>
<keyword evidence="9 10" id="KW-0472">Membrane</keyword>
<evidence type="ECO:0000256" key="6">
    <source>
        <dbReference type="ARBA" id="ARBA00022837"/>
    </source>
</evidence>
<dbReference type="SMART" id="SM00382">
    <property type="entry name" value="AAA"/>
    <property type="match status" value="1"/>
</dbReference>
<evidence type="ECO:0000256" key="3">
    <source>
        <dbReference type="ARBA" id="ARBA00022448"/>
    </source>
</evidence>
<evidence type="ECO:0000256" key="5">
    <source>
        <dbReference type="ARBA" id="ARBA00022741"/>
    </source>
</evidence>
<evidence type="ECO:0000313" key="14">
    <source>
        <dbReference type="EMBL" id="KAK3280069.1"/>
    </source>
</evidence>
<accession>A0AAE0LCT8</accession>
<dbReference type="GO" id="GO:0005524">
    <property type="term" value="F:ATP binding"/>
    <property type="evidence" value="ECO:0007669"/>
    <property type="project" value="UniProtKB-KW"/>
</dbReference>
<dbReference type="InterPro" id="IPR027417">
    <property type="entry name" value="P-loop_NTPase"/>
</dbReference>
<dbReference type="Proteomes" id="UP001190700">
    <property type="component" value="Unassembled WGS sequence"/>
</dbReference>
<reference evidence="14 15" key="1">
    <citation type="journal article" date="2015" name="Genome Biol. Evol.">
        <title>Comparative Genomics of a Bacterivorous Green Alga Reveals Evolutionary Causalities and Consequences of Phago-Mixotrophic Mode of Nutrition.</title>
        <authorList>
            <person name="Burns J.A."/>
            <person name="Paasch A."/>
            <person name="Narechania A."/>
            <person name="Kim E."/>
        </authorList>
    </citation>
    <scope>NUCLEOTIDE SEQUENCE [LARGE SCALE GENOMIC DNA]</scope>
    <source>
        <strain evidence="14 15">PLY_AMNH</strain>
    </source>
</reference>
<keyword evidence="4 10" id="KW-0812">Transmembrane</keyword>
<keyword evidence="6" id="KW-0106">Calcium</keyword>
<dbReference type="SUPFAM" id="SSF57184">
    <property type="entry name" value="Growth factor receptor domain"/>
    <property type="match status" value="1"/>
</dbReference>
<sequence>MQELWRGTVIFFLAATAIVVRGGHDPYEGWECVANGNLEPVPGYTMPSCPQGKQCLPCSFGEDSQICKEDEGMCIPCTQGDHCPGGTINDYFWTKGTLCEEGNICPTPNLTESCRAGYYCPEGTFSYADRFKCDDNSGKYCELGSYKEKNCPKGYYCPDSRTKIICPEGSYCKESSMKHRECAPGSFCEEGQGYPSASGLGVAAVAVIMIVTFVVIKYGHYRIELQQRQQVQEAIILDKVAKAKAALIGKMLGMQATSVAHQIEGFDLLPKPITMRFEDLGLMKGDITLLSGVTGAFRSGQLIAVMGPSGCGKSTLLNTLCNKATYGQRKGSIYLNEIKDEPLELYARVTGFVPQDDTVFPQLTVRENLNFSAELRLPFSVSSRGRKDIVSGAIKVLGLTHIQNSIVGSVEKRGISGGQKKRVNIGVELVADPSLLFLDEPTSGLGATDTLSVMTACRSIALMQRTVVAVIHQPRYQVFSLFNETCLLGPSAAGGRMVYLGPSVKALQYFENLGFRLPLNENPADFFLDCISEQVPNVKNAKFCAEDLYDAWKEFSSDKNNLSKLQNRENTPDGSQNFDRFKAKIDEQWDLLDTSGDGCLNVAEIKKMLDKMNNSMTTGEVVQLIHAFAGQDDLPDDEIKLSKEDFYKEAKEWWVILHQEILSVDLSDDSGHPGARQVTPFIIQLKVFLVRGFLQWFRDIHSAIFDAILVILAACSVGVILGSDWELNDVPNNSSLSTVTLGCLSVVGTLKILGEERVLFSRERASGVNTLCYFISKNCVSMLDVFWRPLVFLVVYYNLIMPRTTFGWYLYVLSFVVWACSGMGIFLSVLLKPTDALLTAVIFPLVTGVFLGGVNPKLADMSDGTWTLSGCSFSRWAGEALSILEFKREDDYKESRIDKIYEDYGYESGNFGHDVNALFFIGLAFRGATYFMMVNGANWVWVQISEYLEIVDDKLEKYLYSPKKLAQNVKSAAADAAKAGADAAKGAIQRTSTMNKNAVVPDGRE</sequence>
<dbReference type="InterPro" id="IPR011992">
    <property type="entry name" value="EF-hand-dom_pair"/>
</dbReference>
<dbReference type="FunFam" id="3.40.50.300:FF:000367">
    <property type="entry name" value="ABC transporter G family member 24"/>
    <property type="match status" value="1"/>
</dbReference>
<evidence type="ECO:0000256" key="1">
    <source>
        <dbReference type="ARBA" id="ARBA00004141"/>
    </source>
</evidence>
<comment type="similarity">
    <text evidence="2">Belongs to the ABC transporter superfamily. ABCG family. Eye pigment precursor importer (TC 3.A.1.204) subfamily.</text>
</comment>
<proteinExistence type="inferred from homology"/>
<name>A0AAE0LCT8_9CHLO</name>
<keyword evidence="8 10" id="KW-1133">Transmembrane helix</keyword>
<evidence type="ECO:0000256" key="8">
    <source>
        <dbReference type="ARBA" id="ARBA00022989"/>
    </source>
</evidence>
<dbReference type="InterPro" id="IPR003439">
    <property type="entry name" value="ABC_transporter-like_ATP-bd"/>
</dbReference>
<keyword evidence="7" id="KW-0067">ATP-binding</keyword>
<feature type="domain" description="ABC transporter" evidence="13">
    <location>
        <begin position="275"/>
        <end position="527"/>
    </location>
</feature>
<protein>
    <submittedName>
        <fullName evidence="14">Uncharacterized protein</fullName>
    </submittedName>
</protein>
<dbReference type="InterPro" id="IPR017871">
    <property type="entry name" value="ABC_transporter-like_CS"/>
</dbReference>
<dbReference type="InterPro" id="IPR018247">
    <property type="entry name" value="EF_Hand_1_Ca_BS"/>
</dbReference>
<dbReference type="GO" id="GO:0140359">
    <property type="term" value="F:ABC-type transporter activity"/>
    <property type="evidence" value="ECO:0007669"/>
    <property type="project" value="InterPro"/>
</dbReference>
<evidence type="ECO:0000256" key="4">
    <source>
        <dbReference type="ARBA" id="ARBA00022692"/>
    </source>
</evidence>
<comment type="subcellular location">
    <subcellularLocation>
        <location evidence="1">Membrane</location>
        <topology evidence="1">Multi-pass membrane protein</topology>
    </subcellularLocation>
</comment>